<sequence length="101" mass="11334">MRYVKRFAVTALMMLCFACCFSACGGHYVSEKEMAKVEKQYEEGKISTAEYLETVDAYLANEPLPRKGIIGAVFGFFEKVFLFVVGVAVIGFIIMVLRGRK</sequence>
<evidence type="ECO:0000256" key="1">
    <source>
        <dbReference type="SAM" id="Phobius"/>
    </source>
</evidence>
<dbReference type="Proteomes" id="UP000236311">
    <property type="component" value="Unassembled WGS sequence"/>
</dbReference>
<dbReference type="AlphaFoldDB" id="A0A2K4ZID6"/>
<dbReference type="RefSeq" id="WP_146040067.1">
    <property type="nucleotide sequence ID" value="NZ_JANJZD010000015.1"/>
</dbReference>
<organism evidence="3 4">
    <name type="scientific">Acetatifactor muris</name>
    <dbReference type="NCBI Taxonomy" id="879566"/>
    <lineage>
        <taxon>Bacteria</taxon>
        <taxon>Bacillati</taxon>
        <taxon>Bacillota</taxon>
        <taxon>Clostridia</taxon>
        <taxon>Lachnospirales</taxon>
        <taxon>Lachnospiraceae</taxon>
        <taxon>Acetatifactor</taxon>
    </lineage>
</organism>
<feature type="transmembrane region" description="Helical" evidence="1">
    <location>
        <begin position="69"/>
        <end position="97"/>
    </location>
</feature>
<keyword evidence="4" id="KW-1185">Reference proteome</keyword>
<evidence type="ECO:0000313" key="3">
    <source>
        <dbReference type="EMBL" id="SOY30253.1"/>
    </source>
</evidence>
<dbReference type="EMBL" id="OFSM01000015">
    <property type="protein sequence ID" value="SOY30253.1"/>
    <property type="molecule type" value="Genomic_DNA"/>
</dbReference>
<feature type="chain" id="PRO_5039565654" evidence="2">
    <location>
        <begin position="23"/>
        <end position="101"/>
    </location>
</feature>
<keyword evidence="2" id="KW-0732">Signal</keyword>
<gene>
    <name evidence="3" type="ORF">AMURIS_02979</name>
</gene>
<name>A0A2K4ZID6_9FIRM</name>
<protein>
    <submittedName>
        <fullName evidence="3">Uncharacterized protein</fullName>
    </submittedName>
</protein>
<accession>A0A2K4ZID6</accession>
<keyword evidence="1" id="KW-0812">Transmembrane</keyword>
<proteinExistence type="predicted"/>
<feature type="signal peptide" evidence="2">
    <location>
        <begin position="1"/>
        <end position="22"/>
    </location>
</feature>
<keyword evidence="1" id="KW-0472">Membrane</keyword>
<evidence type="ECO:0000313" key="4">
    <source>
        <dbReference type="Proteomes" id="UP000236311"/>
    </source>
</evidence>
<reference evidence="3 4" key="1">
    <citation type="submission" date="2018-01" db="EMBL/GenBank/DDBJ databases">
        <authorList>
            <person name="Gaut B.S."/>
            <person name="Morton B.R."/>
            <person name="Clegg M.T."/>
            <person name="Duvall M.R."/>
        </authorList>
    </citation>
    <scope>NUCLEOTIDE SEQUENCE [LARGE SCALE GENOMIC DNA]</scope>
    <source>
        <strain evidence="3">GP69</strain>
    </source>
</reference>
<evidence type="ECO:0000256" key="2">
    <source>
        <dbReference type="SAM" id="SignalP"/>
    </source>
</evidence>
<keyword evidence="1" id="KW-1133">Transmembrane helix</keyword>